<dbReference type="GO" id="GO:0003677">
    <property type="term" value="F:DNA binding"/>
    <property type="evidence" value="ECO:0007669"/>
    <property type="project" value="UniProtKB-KW"/>
</dbReference>
<dbReference type="EMBL" id="CP001700">
    <property type="protein sequence ID" value="ACU71673.1"/>
    <property type="molecule type" value="Genomic_DNA"/>
</dbReference>
<dbReference type="Pfam" id="PF02082">
    <property type="entry name" value="Rrf2"/>
    <property type="match status" value="1"/>
</dbReference>
<dbReference type="InterPro" id="IPR000944">
    <property type="entry name" value="Tscrpt_reg_Rrf2"/>
</dbReference>
<dbReference type="eggNOG" id="COG1959">
    <property type="taxonomic scope" value="Bacteria"/>
</dbReference>
<organism evidence="2 3">
    <name type="scientific">Catenulispora acidiphila (strain DSM 44928 / JCM 14897 / NBRC 102108 / NRRL B-24433 / ID139908)</name>
    <dbReference type="NCBI Taxonomy" id="479433"/>
    <lineage>
        <taxon>Bacteria</taxon>
        <taxon>Bacillati</taxon>
        <taxon>Actinomycetota</taxon>
        <taxon>Actinomycetes</taxon>
        <taxon>Catenulisporales</taxon>
        <taxon>Catenulisporaceae</taxon>
        <taxon>Catenulispora</taxon>
    </lineage>
</organism>
<name>C7Q0Z8_CATAD</name>
<accession>C7Q0Z8</accession>
<dbReference type="InterPro" id="IPR036388">
    <property type="entry name" value="WH-like_DNA-bd_sf"/>
</dbReference>
<dbReference type="SUPFAM" id="SSF46785">
    <property type="entry name" value="Winged helix' DNA-binding domain"/>
    <property type="match status" value="1"/>
</dbReference>
<dbReference type="OrthoDB" id="9808360at2"/>
<protein>
    <submittedName>
        <fullName evidence="2">Transcriptional regulator, BadM/Rrf2 family</fullName>
    </submittedName>
</protein>
<evidence type="ECO:0000313" key="2">
    <source>
        <dbReference type="EMBL" id="ACU71673.1"/>
    </source>
</evidence>
<dbReference type="GO" id="GO:0005829">
    <property type="term" value="C:cytosol"/>
    <property type="evidence" value="ECO:0007669"/>
    <property type="project" value="TreeGrafter"/>
</dbReference>
<evidence type="ECO:0000313" key="3">
    <source>
        <dbReference type="Proteomes" id="UP000000851"/>
    </source>
</evidence>
<keyword evidence="3" id="KW-1185">Reference proteome</keyword>
<sequence length="145" mass="15355">MRVSARTDYAVRVLIELAAADSRPVTCEAIAESQQIPYRFLKAVVRDLRVAGLVRSQRGCEGGYWIGREAAEIALADVVRAVDGELLTVNDVPPADVAYPAPAAGLGLFWLALGARVEDLFGAVSIADLLNQTAHAALGAPALRT</sequence>
<dbReference type="InterPro" id="IPR036390">
    <property type="entry name" value="WH_DNA-bd_sf"/>
</dbReference>
<evidence type="ECO:0000256" key="1">
    <source>
        <dbReference type="ARBA" id="ARBA00023125"/>
    </source>
</evidence>
<dbReference type="PANTHER" id="PTHR33221:SF5">
    <property type="entry name" value="HTH-TYPE TRANSCRIPTIONAL REGULATOR ISCR"/>
    <property type="match status" value="1"/>
</dbReference>
<dbReference type="Proteomes" id="UP000000851">
    <property type="component" value="Chromosome"/>
</dbReference>
<gene>
    <name evidence="2" type="ordered locus">Caci_2760</name>
</gene>
<dbReference type="GO" id="GO:0003700">
    <property type="term" value="F:DNA-binding transcription factor activity"/>
    <property type="evidence" value="ECO:0007669"/>
    <property type="project" value="TreeGrafter"/>
</dbReference>
<proteinExistence type="predicted"/>
<dbReference type="InParanoid" id="C7Q0Z8"/>
<keyword evidence="1" id="KW-0238">DNA-binding</keyword>
<dbReference type="AlphaFoldDB" id="C7Q0Z8"/>
<dbReference type="STRING" id="479433.Caci_2760"/>
<dbReference type="NCBIfam" id="TIGR00738">
    <property type="entry name" value="rrf2_super"/>
    <property type="match status" value="1"/>
</dbReference>
<dbReference type="InterPro" id="IPR030489">
    <property type="entry name" value="TR_Rrf2-type_CS"/>
</dbReference>
<dbReference type="Gene3D" id="1.10.10.10">
    <property type="entry name" value="Winged helix-like DNA-binding domain superfamily/Winged helix DNA-binding domain"/>
    <property type="match status" value="1"/>
</dbReference>
<dbReference type="RefSeq" id="WP_012786966.1">
    <property type="nucleotide sequence ID" value="NC_013131.1"/>
</dbReference>
<dbReference type="PROSITE" id="PS01332">
    <property type="entry name" value="HTH_RRF2_1"/>
    <property type="match status" value="1"/>
</dbReference>
<reference evidence="2 3" key="1">
    <citation type="journal article" date="2009" name="Stand. Genomic Sci.">
        <title>Complete genome sequence of Catenulispora acidiphila type strain (ID 139908).</title>
        <authorList>
            <person name="Copeland A."/>
            <person name="Lapidus A."/>
            <person name="Glavina Del Rio T."/>
            <person name="Nolan M."/>
            <person name="Lucas S."/>
            <person name="Chen F."/>
            <person name="Tice H."/>
            <person name="Cheng J.F."/>
            <person name="Bruce D."/>
            <person name="Goodwin L."/>
            <person name="Pitluck S."/>
            <person name="Mikhailova N."/>
            <person name="Pati A."/>
            <person name="Ivanova N."/>
            <person name="Mavromatis K."/>
            <person name="Chen A."/>
            <person name="Palaniappan K."/>
            <person name="Chain P."/>
            <person name="Land M."/>
            <person name="Hauser L."/>
            <person name="Chang Y.J."/>
            <person name="Jeffries C.D."/>
            <person name="Chertkov O."/>
            <person name="Brettin T."/>
            <person name="Detter J.C."/>
            <person name="Han C."/>
            <person name="Ali Z."/>
            <person name="Tindall B.J."/>
            <person name="Goker M."/>
            <person name="Bristow J."/>
            <person name="Eisen J.A."/>
            <person name="Markowitz V."/>
            <person name="Hugenholtz P."/>
            <person name="Kyrpides N.C."/>
            <person name="Klenk H.P."/>
        </authorList>
    </citation>
    <scope>NUCLEOTIDE SEQUENCE [LARGE SCALE GENOMIC DNA]</scope>
    <source>
        <strain evidence="3">DSM 44928 / JCM 14897 / NBRC 102108 / NRRL B-24433 / ID139908</strain>
    </source>
</reference>
<dbReference type="HOGENOM" id="CLU_107144_1_1_11"/>
<dbReference type="PROSITE" id="PS51197">
    <property type="entry name" value="HTH_RRF2_2"/>
    <property type="match status" value="1"/>
</dbReference>
<dbReference type="KEGG" id="cai:Caci_2760"/>
<dbReference type="PANTHER" id="PTHR33221">
    <property type="entry name" value="WINGED HELIX-TURN-HELIX TRANSCRIPTIONAL REGULATOR, RRF2 FAMILY"/>
    <property type="match status" value="1"/>
</dbReference>